<name>A0A1I4F8K5_9PROT</name>
<accession>A0A1I4F8K5</accession>
<organism evidence="1 2">
    <name type="scientific">Falsiroseomonas stagni DSM 19981</name>
    <dbReference type="NCBI Taxonomy" id="1123062"/>
    <lineage>
        <taxon>Bacteria</taxon>
        <taxon>Pseudomonadati</taxon>
        <taxon>Pseudomonadota</taxon>
        <taxon>Alphaproteobacteria</taxon>
        <taxon>Acetobacterales</taxon>
        <taxon>Roseomonadaceae</taxon>
        <taxon>Falsiroseomonas</taxon>
    </lineage>
</organism>
<sequence>MLLRDLVRGGEPVRVWEKSGSQGLRPWDRIATRIIPLRDRAVISGTLLALDRDTSEALLASLGRVRNQAPRDVAVVARELGIEAEAERLAGILTPDTLLGLGAFLVTNLWLDATLKSAERTDRAELLNTDGDPLEFTTLHFPLLAGVTAPRLRAALATIPALRQENAGFWNWLAEPGAKAQTVPRRATGQTFITTMDDGSLVLGTVEFKGRRLSLAVNSPARAERGRAMLEPVLADLVRAPLTERTDLDQMLATERPPPAPTGLSPEQEREVVHQGLDAHYRRVLDEPVPALGGKTPRAAAKTAKGRAAVVAWLKMLENHSGRQKPGNPMASYDFGWLWRELRVETLRR</sequence>
<dbReference type="OrthoDB" id="8039031at2"/>
<protein>
    <recommendedName>
        <fullName evidence="3">Antitoxin Xre/MbcA/ParS-like toxin-binding domain-containing protein</fullName>
    </recommendedName>
</protein>
<evidence type="ECO:0000313" key="1">
    <source>
        <dbReference type="EMBL" id="SFL13783.1"/>
    </source>
</evidence>
<evidence type="ECO:0008006" key="3">
    <source>
        <dbReference type="Google" id="ProtNLM"/>
    </source>
</evidence>
<dbReference type="EMBL" id="FOSQ01000025">
    <property type="protein sequence ID" value="SFL13783.1"/>
    <property type="molecule type" value="Genomic_DNA"/>
</dbReference>
<proteinExistence type="predicted"/>
<keyword evidence="2" id="KW-1185">Reference proteome</keyword>
<dbReference type="STRING" id="1123062.SAMN02745775_1252"/>
<gene>
    <name evidence="1" type="ORF">SAMN02745775_1252</name>
</gene>
<dbReference type="RefSeq" id="WP_092963348.1">
    <property type="nucleotide sequence ID" value="NZ_FOSQ01000025.1"/>
</dbReference>
<dbReference type="Proteomes" id="UP000199473">
    <property type="component" value="Unassembled WGS sequence"/>
</dbReference>
<reference evidence="1 2" key="1">
    <citation type="submission" date="2016-10" db="EMBL/GenBank/DDBJ databases">
        <authorList>
            <person name="de Groot N.N."/>
        </authorList>
    </citation>
    <scope>NUCLEOTIDE SEQUENCE [LARGE SCALE GENOMIC DNA]</scope>
    <source>
        <strain evidence="1 2">DSM 19981</strain>
    </source>
</reference>
<dbReference type="AlphaFoldDB" id="A0A1I4F8K5"/>
<evidence type="ECO:0000313" key="2">
    <source>
        <dbReference type="Proteomes" id="UP000199473"/>
    </source>
</evidence>